<comment type="similarity">
    <text evidence="1">Belongs to the universal stress protein A family.</text>
</comment>
<protein>
    <submittedName>
        <fullName evidence="3">Universal stress protein family</fullName>
    </submittedName>
</protein>
<dbReference type="AlphaFoldDB" id="A0A1R4JPW8"/>
<dbReference type="Proteomes" id="UP000188342">
    <property type="component" value="Unassembled WGS sequence"/>
</dbReference>
<evidence type="ECO:0000313" key="3">
    <source>
        <dbReference type="EMBL" id="SJN34100.1"/>
    </source>
</evidence>
<proteinExistence type="inferred from homology"/>
<sequence>MECTDHVVVGVDGSPASIAAAVWAQEIARAGDWPLTILHTPHLATDIRTLLADSGQLVAAPGMLAPALAEASRTAAMVVIPARGADAPIVPVMDAVAEDLLQEAHGPVVVIPATTWNTFDRPVVLGLDLEEPGVPGIRFAAAVARRAGMPLKVVVADERCEDIDELRNRAVAILTEAGAELLPASYDVMISPHEPADALLAEALEASLTVVGSRGPNYRGQRENSESRRLLRLTSTPVAVVADHDPTP</sequence>
<dbReference type="PRINTS" id="PR01438">
    <property type="entry name" value="UNVRSLSTRESS"/>
</dbReference>
<reference evidence="3 4" key="1">
    <citation type="submission" date="2017-02" db="EMBL/GenBank/DDBJ databases">
        <authorList>
            <person name="Peterson S.W."/>
        </authorList>
    </citation>
    <scope>NUCLEOTIDE SEQUENCE [LARGE SCALE GENOMIC DNA]</scope>
    <source>
        <strain evidence="3 4">LSP_Lj1</strain>
    </source>
</reference>
<dbReference type="InterPro" id="IPR006016">
    <property type="entry name" value="UspA"/>
</dbReference>
<evidence type="ECO:0000313" key="4">
    <source>
        <dbReference type="Proteomes" id="UP000188342"/>
    </source>
</evidence>
<dbReference type="RefSeq" id="WP_094764802.1">
    <property type="nucleotide sequence ID" value="NZ_FUKQ01000034.1"/>
</dbReference>
<dbReference type="Gene3D" id="3.40.50.620">
    <property type="entry name" value="HUPs"/>
    <property type="match status" value="3"/>
</dbReference>
<organism evidence="3 4">
    <name type="scientific">Luteococcus japonicus LSP_Lj1</name>
    <dbReference type="NCBI Taxonomy" id="1255658"/>
    <lineage>
        <taxon>Bacteria</taxon>
        <taxon>Bacillati</taxon>
        <taxon>Actinomycetota</taxon>
        <taxon>Actinomycetes</taxon>
        <taxon>Propionibacteriales</taxon>
        <taxon>Propionibacteriaceae</taxon>
        <taxon>Luteococcus</taxon>
    </lineage>
</organism>
<dbReference type="InterPro" id="IPR006015">
    <property type="entry name" value="Universal_stress_UspA"/>
</dbReference>
<dbReference type="STRING" id="1255658.FM114_08825"/>
<dbReference type="EMBL" id="FUKQ01000034">
    <property type="protein sequence ID" value="SJN34100.1"/>
    <property type="molecule type" value="Genomic_DNA"/>
</dbReference>
<dbReference type="Pfam" id="PF00582">
    <property type="entry name" value="Usp"/>
    <property type="match status" value="1"/>
</dbReference>
<feature type="domain" description="UspA" evidence="2">
    <location>
        <begin position="5"/>
        <end position="40"/>
    </location>
</feature>
<dbReference type="OrthoDB" id="267918at2"/>
<keyword evidence="4" id="KW-1185">Reference proteome</keyword>
<dbReference type="InterPro" id="IPR014729">
    <property type="entry name" value="Rossmann-like_a/b/a_fold"/>
</dbReference>
<accession>A0A1R4JPW8</accession>
<gene>
    <name evidence="3" type="ORF">FM114_08825</name>
</gene>
<evidence type="ECO:0000259" key="2">
    <source>
        <dbReference type="Pfam" id="PF00582"/>
    </source>
</evidence>
<dbReference type="SUPFAM" id="SSF52402">
    <property type="entry name" value="Adenine nucleotide alpha hydrolases-like"/>
    <property type="match status" value="2"/>
</dbReference>
<name>A0A1R4JPW8_9ACTN</name>
<evidence type="ECO:0000256" key="1">
    <source>
        <dbReference type="ARBA" id="ARBA00008791"/>
    </source>
</evidence>